<protein>
    <submittedName>
        <fullName evidence="1">Uncharacterized protein</fullName>
    </submittedName>
</protein>
<sequence>MNPRLALRVGTLLAAIVLTILALDQWWQEREATQPLSWQPEYQASLWAPLRNGSLTLGDLSAVLGEGRLWMISADGEPRLVSRHSLEAERQPWEVTASIALDPQQTASLVQARGWRADMPDQPVGTDIGRALADYPVERLSLIPEQPLKLVRIIATFGQPDWQMPVEQGEAWIYAREGVVVAVGEEQAHSIMFGLRAE</sequence>
<name>A0A1I6C784_9GAMM</name>
<proteinExistence type="predicted"/>
<accession>A0A1I6C784</accession>
<dbReference type="OrthoDB" id="6850335at2"/>
<dbReference type="Proteomes" id="UP000242815">
    <property type="component" value="Unassembled WGS sequence"/>
</dbReference>
<gene>
    <name evidence="1" type="ORF">SAMN05216578_11520</name>
</gene>
<organism evidence="1 2">
    <name type="scientific">Halopseudomonas formosensis</name>
    <dbReference type="NCBI Taxonomy" id="1002526"/>
    <lineage>
        <taxon>Bacteria</taxon>
        <taxon>Pseudomonadati</taxon>
        <taxon>Pseudomonadota</taxon>
        <taxon>Gammaproteobacteria</taxon>
        <taxon>Pseudomonadales</taxon>
        <taxon>Pseudomonadaceae</taxon>
        <taxon>Halopseudomonas</taxon>
    </lineage>
</organism>
<dbReference type="RefSeq" id="WP_143084209.1">
    <property type="nucleotide sequence ID" value="NZ_FOYD01000015.1"/>
</dbReference>
<dbReference type="AlphaFoldDB" id="A0A1I6C784"/>
<reference evidence="1 2" key="1">
    <citation type="submission" date="2016-10" db="EMBL/GenBank/DDBJ databases">
        <authorList>
            <person name="de Groot N.N."/>
        </authorList>
    </citation>
    <scope>NUCLEOTIDE SEQUENCE [LARGE SCALE GENOMIC DNA]</scope>
    <source>
        <strain evidence="1 2">JCM 18415</strain>
    </source>
</reference>
<evidence type="ECO:0000313" key="1">
    <source>
        <dbReference type="EMBL" id="SFQ88935.1"/>
    </source>
</evidence>
<dbReference type="STRING" id="1002526.SAMN05216578_11520"/>
<evidence type="ECO:0000313" key="2">
    <source>
        <dbReference type="Proteomes" id="UP000242815"/>
    </source>
</evidence>
<dbReference type="EMBL" id="FOYD01000015">
    <property type="protein sequence ID" value="SFQ88935.1"/>
    <property type="molecule type" value="Genomic_DNA"/>
</dbReference>